<dbReference type="SUPFAM" id="SSF51735">
    <property type="entry name" value="NAD(P)-binding Rossmann-fold domains"/>
    <property type="match status" value="1"/>
</dbReference>
<dbReference type="PANTHER" id="PTHR43162">
    <property type="match status" value="1"/>
</dbReference>
<accession>A0ABW2KJI2</accession>
<dbReference type="InterPro" id="IPR036291">
    <property type="entry name" value="NAD(P)-bd_dom_sf"/>
</dbReference>
<dbReference type="Gene3D" id="3.40.50.720">
    <property type="entry name" value="NAD(P)-binding Rossmann-like Domain"/>
    <property type="match status" value="1"/>
</dbReference>
<comment type="caution">
    <text evidence="2">The sequence shown here is derived from an EMBL/GenBank/DDBJ whole genome shotgun (WGS) entry which is preliminary data.</text>
</comment>
<evidence type="ECO:0000313" key="2">
    <source>
        <dbReference type="EMBL" id="MFC7329514.1"/>
    </source>
</evidence>
<reference evidence="3" key="1">
    <citation type="journal article" date="2019" name="Int. J. Syst. Evol. Microbiol.">
        <title>The Global Catalogue of Microorganisms (GCM) 10K type strain sequencing project: providing services to taxonomists for standard genome sequencing and annotation.</title>
        <authorList>
            <consortium name="The Broad Institute Genomics Platform"/>
            <consortium name="The Broad Institute Genome Sequencing Center for Infectious Disease"/>
            <person name="Wu L."/>
            <person name="Ma J."/>
        </authorList>
    </citation>
    <scope>NUCLEOTIDE SEQUENCE [LARGE SCALE GENOMIC DNA]</scope>
    <source>
        <strain evidence="3">CGMCC 4.7382</strain>
    </source>
</reference>
<name>A0ABW2KJI2_9ACTN</name>
<dbReference type="Gene3D" id="3.90.25.10">
    <property type="entry name" value="UDP-galactose 4-epimerase, domain 1"/>
    <property type="match status" value="1"/>
</dbReference>
<organism evidence="2 3">
    <name type="scientific">Marinactinospora rubrisoli</name>
    <dbReference type="NCBI Taxonomy" id="2715399"/>
    <lineage>
        <taxon>Bacteria</taxon>
        <taxon>Bacillati</taxon>
        <taxon>Actinomycetota</taxon>
        <taxon>Actinomycetes</taxon>
        <taxon>Streptosporangiales</taxon>
        <taxon>Nocardiopsidaceae</taxon>
        <taxon>Marinactinospora</taxon>
    </lineage>
</organism>
<evidence type="ECO:0000259" key="1">
    <source>
        <dbReference type="Pfam" id="PF05368"/>
    </source>
</evidence>
<dbReference type="PANTHER" id="PTHR43162:SF1">
    <property type="entry name" value="PRESTALK A DIFFERENTIATION PROTEIN A"/>
    <property type="match status" value="1"/>
</dbReference>
<keyword evidence="3" id="KW-1185">Reference proteome</keyword>
<dbReference type="InterPro" id="IPR051604">
    <property type="entry name" value="Ergot_Alk_Oxidoreductase"/>
</dbReference>
<dbReference type="InterPro" id="IPR008030">
    <property type="entry name" value="NmrA-like"/>
</dbReference>
<dbReference type="Proteomes" id="UP001596540">
    <property type="component" value="Unassembled WGS sequence"/>
</dbReference>
<dbReference type="Pfam" id="PF05368">
    <property type="entry name" value="NmrA"/>
    <property type="match status" value="1"/>
</dbReference>
<dbReference type="EMBL" id="JBHTBH010000008">
    <property type="protein sequence ID" value="MFC7329514.1"/>
    <property type="molecule type" value="Genomic_DNA"/>
</dbReference>
<proteinExistence type="predicted"/>
<sequence length="317" mass="34344">MTEARVLVTGAAGRTGRAVIAALRHSGVPARALVHRPGQVREIRSHGADEAVVGDMRDRAVLKEAAQGVTAFYHIAPNMSPDEQEMGETLISAARAAGVWRVVYHSVLRPQAEAMPHHRAKLRVEEALFRSGLDVTVLQPGPYMQNLLPRIPAVRETGRLAVPYSIDVRFGMVDLWDVAAVAVRCLTEPAPVRRGRAAVGGLAALDDRGGDDDHSFAVYELVGPANISVRHYAGALAEAMDRPVRPVAVPIDDWRRDALSAGAAEHVVAGLAAMFDYYDVYGLPGNGRTLRGLLRRPGTALRECVRREVRDLDSAPR</sequence>
<protein>
    <submittedName>
        <fullName evidence="2">SDR family oxidoreductase</fullName>
    </submittedName>
</protein>
<dbReference type="RefSeq" id="WP_379872165.1">
    <property type="nucleotide sequence ID" value="NZ_JBHTBH010000008.1"/>
</dbReference>
<evidence type="ECO:0000313" key="3">
    <source>
        <dbReference type="Proteomes" id="UP001596540"/>
    </source>
</evidence>
<feature type="domain" description="NmrA-like" evidence="1">
    <location>
        <begin position="4"/>
        <end position="192"/>
    </location>
</feature>
<gene>
    <name evidence="2" type="ORF">ACFQRF_17415</name>
</gene>